<dbReference type="EMBL" id="SRYB01000003">
    <property type="protein sequence ID" value="TGY80304.1"/>
    <property type="molecule type" value="Genomic_DNA"/>
</dbReference>
<name>A0AC61RJR0_9BACT</name>
<reference evidence="1" key="1">
    <citation type="submission" date="2019-04" db="EMBL/GenBank/DDBJ databases">
        <title>Microbes associate with the intestines of laboratory mice.</title>
        <authorList>
            <person name="Navarre W."/>
            <person name="Wong E."/>
            <person name="Huang K."/>
            <person name="Tropini C."/>
            <person name="Ng K."/>
            <person name="Yu B."/>
        </authorList>
    </citation>
    <scope>NUCLEOTIDE SEQUENCE</scope>
    <source>
        <strain evidence="1">NM04_E33</strain>
    </source>
</reference>
<gene>
    <name evidence="1" type="ORF">E5331_03450</name>
</gene>
<keyword evidence="2" id="KW-1185">Reference proteome</keyword>
<organism evidence="1 2">
    <name type="scientific">Lepagella muris</name>
    <dbReference type="NCBI Taxonomy" id="3032870"/>
    <lineage>
        <taxon>Bacteria</taxon>
        <taxon>Pseudomonadati</taxon>
        <taxon>Bacteroidota</taxon>
        <taxon>Bacteroidia</taxon>
        <taxon>Bacteroidales</taxon>
        <taxon>Muribaculaceae</taxon>
        <taxon>Lepagella</taxon>
    </lineage>
</organism>
<sequence>MAFLKKIFLFLLLSILTACEETFTPGMPHAAVLCVNSLVTAGEPIEVSVSKSRLYTDTSDDSGVKDATVNIYANGQLQLASYIPKEGDEIRIVAQSKSIGSVHAEVTVPNEVPIEKVKWEASDVSSWSNEHGYNDIRFRLRVKLTIADPVGENYYKFSSRIEMSDLEQDDELDSGQSLSIGVSDLQYDMEPIFSEHIGIFESIMGGDAYGFTFFTDRQFSEKAYTLNLQFNNCWFRGSLDDLLDCDFILVIHSISPSYYNWVNYVWQRDNGTLTEFSDYGFGEPIWGYSNCTSGAGVVAAQSKNEYHIDLTDFIKETIITHNDDNQ</sequence>
<comment type="caution">
    <text evidence="1">The sequence shown here is derived from an EMBL/GenBank/DDBJ whole genome shotgun (WGS) entry which is preliminary data.</text>
</comment>
<protein>
    <submittedName>
        <fullName evidence="1">DUF4249 family protein</fullName>
    </submittedName>
</protein>
<evidence type="ECO:0000313" key="1">
    <source>
        <dbReference type="EMBL" id="TGY80304.1"/>
    </source>
</evidence>
<accession>A0AC61RJR0</accession>
<evidence type="ECO:0000313" key="2">
    <source>
        <dbReference type="Proteomes" id="UP000306319"/>
    </source>
</evidence>
<proteinExistence type="predicted"/>
<dbReference type="Proteomes" id="UP000306319">
    <property type="component" value="Unassembled WGS sequence"/>
</dbReference>